<feature type="compositionally biased region" description="Polar residues" evidence="1">
    <location>
        <begin position="416"/>
        <end position="425"/>
    </location>
</feature>
<feature type="region of interest" description="Disordered" evidence="1">
    <location>
        <begin position="376"/>
        <end position="524"/>
    </location>
</feature>
<feature type="compositionally biased region" description="Pro residues" evidence="1">
    <location>
        <begin position="654"/>
        <end position="666"/>
    </location>
</feature>
<feature type="region of interest" description="Disordered" evidence="1">
    <location>
        <begin position="303"/>
        <end position="334"/>
    </location>
</feature>
<comment type="caution">
    <text evidence="2">The sequence shown here is derived from an EMBL/GenBank/DDBJ whole genome shotgun (WGS) entry which is preliminary data.</text>
</comment>
<feature type="compositionally biased region" description="Basic residues" evidence="1">
    <location>
        <begin position="391"/>
        <end position="404"/>
    </location>
</feature>
<feature type="compositionally biased region" description="Polar residues" evidence="1">
    <location>
        <begin position="583"/>
        <end position="593"/>
    </location>
</feature>
<organism evidence="2 3">
    <name type="scientific">Halocaridina rubra</name>
    <name type="common">Hawaiian red shrimp</name>
    <dbReference type="NCBI Taxonomy" id="373956"/>
    <lineage>
        <taxon>Eukaryota</taxon>
        <taxon>Metazoa</taxon>
        <taxon>Ecdysozoa</taxon>
        <taxon>Arthropoda</taxon>
        <taxon>Crustacea</taxon>
        <taxon>Multicrustacea</taxon>
        <taxon>Malacostraca</taxon>
        <taxon>Eumalacostraca</taxon>
        <taxon>Eucarida</taxon>
        <taxon>Decapoda</taxon>
        <taxon>Pleocyemata</taxon>
        <taxon>Caridea</taxon>
        <taxon>Atyoidea</taxon>
        <taxon>Atyidae</taxon>
        <taxon>Halocaridina</taxon>
    </lineage>
</organism>
<name>A0AAN8XVF0_HALRR</name>
<accession>A0AAN8XVF0</accession>
<dbReference type="AlphaFoldDB" id="A0AAN8XVF0"/>
<protein>
    <submittedName>
        <fullName evidence="2">Uncharacterized protein</fullName>
    </submittedName>
</protein>
<proteinExistence type="predicted"/>
<evidence type="ECO:0000256" key="1">
    <source>
        <dbReference type="SAM" id="MobiDB-lite"/>
    </source>
</evidence>
<feature type="compositionally biased region" description="Low complexity" evidence="1">
    <location>
        <begin position="472"/>
        <end position="489"/>
    </location>
</feature>
<keyword evidence="3" id="KW-1185">Reference proteome</keyword>
<sequence length="829" mass="92207">MGCETVNPHVRAQGRLWRALGGMEGVMFPPVPDRTLKGTSAHFLPHPDSSSPDSILPKRNTSFLWNKAIQESMELGGSFDQDTFFHMHRHLLAESDQSTELEKSLYERRRGIAGTYSSLESKTHSEFTSAHETQLYAGMTTPYDELTYEETLFEVKVDGEKALNTEKGESSLPQTSEEENALRNFLKQRKADTMSSLISVKHEAMNMQPEMQVLSNKKEEKSYSKKTGFSRRNSSLIGNAVMERPHLKFRSGSIRSGHHHHHRSADKEQISDGMLSEGLIKSYIEERIRAVERQIRQEVAEEAHILKKHSRPKPKTPFPDMSSANIPESGPSDASSKEFILREIAAVLAAKGYLPRVQAQNQDILQYSDNSLGKAVQQKAQFDRNDSARMSHSKLSKIQRHKLASPRGSPQRIRRVSQNSVNSTYKSHKDTQRESTLKSGQTSPKSKHSSRFSMNSVKEITELKRRKRKSNGSRSSLTSLLRTQESSSSDTDAVTMRSRQQSIASKKTTKSKLSFNNSLPNQKQALNTSSGYFVSEQPDTGHGNDFIIDEMPSIELQEKEVTYKMADHTMPVQVPMQQDSMETLTAAPSTSKQVENDEMPAPSVVPRSQRRVPPPRPPAPSLPIYQSISQAGSSTNYQHGTPQPLPATNIVPTIVPPKGPPPPVPQRPKKFISKVPSKAEITTRESQITTKPAMKITGKTTENPIYFSRKESSTDPQGPSDKTLTSQITNGTVSTFLSNSTQQTTIQEEDEAAVGKAKQPNKELNAGTPGRSSRENQAGSQRDSRTGSPQQSSPARQSLGRSSATSQHNEDRSETDYFLMDDHTAGITL</sequence>
<evidence type="ECO:0000313" key="2">
    <source>
        <dbReference type="EMBL" id="KAK7085070.1"/>
    </source>
</evidence>
<feature type="compositionally biased region" description="Polar residues" evidence="1">
    <location>
        <begin position="497"/>
        <end position="524"/>
    </location>
</feature>
<feature type="compositionally biased region" description="Pro residues" evidence="1">
    <location>
        <begin position="612"/>
        <end position="621"/>
    </location>
</feature>
<feature type="compositionally biased region" description="Basic and acidic residues" evidence="1">
    <location>
        <begin position="808"/>
        <end position="829"/>
    </location>
</feature>
<dbReference type="EMBL" id="JAXCGZ010001908">
    <property type="protein sequence ID" value="KAK7085070.1"/>
    <property type="molecule type" value="Genomic_DNA"/>
</dbReference>
<feature type="compositionally biased region" description="Polar residues" evidence="1">
    <location>
        <begin position="714"/>
        <end position="746"/>
    </location>
</feature>
<feature type="region of interest" description="Disordered" evidence="1">
    <location>
        <begin position="583"/>
        <end position="829"/>
    </location>
</feature>
<feature type="region of interest" description="Disordered" evidence="1">
    <location>
        <begin position="252"/>
        <end position="272"/>
    </location>
</feature>
<gene>
    <name evidence="2" type="ORF">SK128_019608</name>
</gene>
<feature type="compositionally biased region" description="Polar residues" evidence="1">
    <location>
        <begin position="775"/>
        <end position="807"/>
    </location>
</feature>
<feature type="compositionally biased region" description="Basic and acidic residues" evidence="1">
    <location>
        <begin position="427"/>
        <end position="436"/>
    </location>
</feature>
<feature type="compositionally biased region" description="Polar residues" evidence="1">
    <location>
        <begin position="624"/>
        <end position="641"/>
    </location>
</feature>
<evidence type="ECO:0000313" key="3">
    <source>
        <dbReference type="Proteomes" id="UP001381693"/>
    </source>
</evidence>
<dbReference type="Proteomes" id="UP001381693">
    <property type="component" value="Unassembled WGS sequence"/>
</dbReference>
<reference evidence="2 3" key="1">
    <citation type="submission" date="2023-11" db="EMBL/GenBank/DDBJ databases">
        <title>Halocaridina rubra genome assembly.</title>
        <authorList>
            <person name="Smith C."/>
        </authorList>
    </citation>
    <scope>NUCLEOTIDE SEQUENCE [LARGE SCALE GENOMIC DNA]</scope>
    <source>
        <strain evidence="2">EP-1</strain>
        <tissue evidence="2">Whole</tissue>
    </source>
</reference>